<evidence type="ECO:0000256" key="5">
    <source>
        <dbReference type="RuleBase" id="RU003801"/>
    </source>
</evidence>
<dbReference type="WBParaSite" id="HCON_00045260-00001">
    <property type="protein sequence ID" value="HCON_00045260-00001"/>
    <property type="gene ID" value="HCON_00045260"/>
</dbReference>
<dbReference type="GO" id="GO:0005777">
    <property type="term" value="C:peroxisome"/>
    <property type="evidence" value="ECO:0007669"/>
    <property type="project" value="TreeGrafter"/>
</dbReference>
<dbReference type="InterPro" id="IPR000542">
    <property type="entry name" value="Carn_acyl_trans"/>
</dbReference>
<dbReference type="InterPro" id="IPR042231">
    <property type="entry name" value="Cho/carn_acyl_trans_2"/>
</dbReference>
<dbReference type="OMA" id="WWIQTAY"/>
<evidence type="ECO:0000256" key="2">
    <source>
        <dbReference type="ARBA" id="ARBA00022679"/>
    </source>
</evidence>
<evidence type="ECO:0000313" key="7">
    <source>
        <dbReference type="Proteomes" id="UP000025227"/>
    </source>
</evidence>
<dbReference type="SUPFAM" id="SSF52777">
    <property type="entry name" value="CoA-dependent acyltransferases"/>
    <property type="match status" value="2"/>
</dbReference>
<dbReference type="OrthoDB" id="240216at2759"/>
<dbReference type="GO" id="GO:0004092">
    <property type="term" value="F:carnitine O-acetyltransferase activity"/>
    <property type="evidence" value="ECO:0007669"/>
    <property type="project" value="TreeGrafter"/>
</dbReference>
<dbReference type="InterPro" id="IPR023213">
    <property type="entry name" value="CAT-like_dom_sf"/>
</dbReference>
<reference evidence="8" key="1">
    <citation type="submission" date="2020-12" db="UniProtKB">
        <authorList>
            <consortium name="WormBaseParasite"/>
        </authorList>
    </citation>
    <scope>IDENTIFICATION</scope>
    <source>
        <strain evidence="8">MHco3</strain>
    </source>
</reference>
<protein>
    <submittedName>
        <fullName evidence="8">Carn_acyltransf domain-containing protein</fullName>
    </submittedName>
</protein>
<feature type="active site" description="Proton acceptor" evidence="4">
    <location>
        <position position="359"/>
    </location>
</feature>
<dbReference type="Gene3D" id="3.30.559.10">
    <property type="entry name" value="Chloramphenicol acetyltransferase-like domain"/>
    <property type="match status" value="1"/>
</dbReference>
<dbReference type="AlphaFoldDB" id="A0A7I4Y367"/>
<keyword evidence="3 5" id="KW-0012">Acyltransferase</keyword>
<feature type="domain" description="Choline/carnitine acyltransferase" evidence="6">
    <location>
        <begin position="56"/>
        <end position="625"/>
    </location>
</feature>
<organism evidence="7 8">
    <name type="scientific">Haemonchus contortus</name>
    <name type="common">Barber pole worm</name>
    <dbReference type="NCBI Taxonomy" id="6289"/>
    <lineage>
        <taxon>Eukaryota</taxon>
        <taxon>Metazoa</taxon>
        <taxon>Ecdysozoa</taxon>
        <taxon>Nematoda</taxon>
        <taxon>Chromadorea</taxon>
        <taxon>Rhabditida</taxon>
        <taxon>Rhabditina</taxon>
        <taxon>Rhabditomorpha</taxon>
        <taxon>Strongyloidea</taxon>
        <taxon>Trichostrongylidae</taxon>
        <taxon>Haemonchus</taxon>
    </lineage>
</organism>
<comment type="similarity">
    <text evidence="1 5">Belongs to the carnitine/choline acetyltransferase family.</text>
</comment>
<accession>A0A7I4Y367</accession>
<dbReference type="GO" id="GO:0019254">
    <property type="term" value="P:carnitine metabolic process, CoA-linked"/>
    <property type="evidence" value="ECO:0007669"/>
    <property type="project" value="TreeGrafter"/>
</dbReference>
<dbReference type="PANTHER" id="PTHR22589:SF103">
    <property type="entry name" value="CARNITINE O-ACETYL-TRANSFERASE, ISOFORM A-RELATED"/>
    <property type="match status" value="1"/>
</dbReference>
<evidence type="ECO:0000313" key="8">
    <source>
        <dbReference type="WBParaSite" id="HCON_00045260-00001"/>
    </source>
</evidence>
<dbReference type="Proteomes" id="UP000025227">
    <property type="component" value="Unplaced"/>
</dbReference>
<evidence type="ECO:0000259" key="6">
    <source>
        <dbReference type="Pfam" id="PF00755"/>
    </source>
</evidence>
<name>A0A7I4Y367_HAECO</name>
<evidence type="ECO:0000256" key="4">
    <source>
        <dbReference type="PIRSR" id="PIRSR600542-1"/>
    </source>
</evidence>
<keyword evidence="2 5" id="KW-0808">Transferase</keyword>
<dbReference type="Gene3D" id="3.30.559.70">
    <property type="entry name" value="Choline/Carnitine o-acyltransferase, domain 2"/>
    <property type="match status" value="1"/>
</dbReference>
<dbReference type="PANTHER" id="PTHR22589">
    <property type="entry name" value="CARNITINE O-ACYLTRANSFERASE"/>
    <property type="match status" value="1"/>
</dbReference>
<proteinExistence type="inferred from homology"/>
<dbReference type="PROSITE" id="PS00440">
    <property type="entry name" value="ACYLTRANSF_C_2"/>
    <property type="match status" value="1"/>
</dbReference>
<evidence type="ECO:0000256" key="1">
    <source>
        <dbReference type="ARBA" id="ARBA00005232"/>
    </source>
</evidence>
<keyword evidence="7" id="KW-1185">Reference proteome</keyword>
<dbReference type="Pfam" id="PF00755">
    <property type="entry name" value="Carn_acyltransf"/>
    <property type="match status" value="1"/>
</dbReference>
<evidence type="ECO:0000256" key="3">
    <source>
        <dbReference type="ARBA" id="ARBA00023315"/>
    </source>
</evidence>
<sequence length="644" mass="72272">MLACRLVALKPTVDGGWLAASVITKRGITGYPSALTSAQHLQNFSTTKQYALLPKLPVPDPRTTLEHFLEFAKPLQTKKEFEDTKLIVERFKEKELPILQKLLEQRATTLNNWLTPWWLNVAYLESRTPLPIITSPGLLFPLFPSNDKDTRIDHAAKITQAAVEFYLKILRNELPQDMAGKTPFDMSQYKFMYGTTRIPKKGCDEIRYGCSNENQSKHIIVIHNGHLFSMPVLNAAGQPLSLSALSGFFSDVIRQSHERKQHAVGIVSSDNRDRWAEVYEQLKGNAANSSHLSLIEDALFVVCIDQETTSPEGYTEKDEQARQCLHGGGTTSNSCNRWFDKTLQFVVGANGACGMTYEHTPAEGPPVAAMMDFISDKILGKSFYDDSNKPQGNVKRLDFELNDVQKAQIEKSGIDFDKAVDDVDVAVYSFKRFGKNYPKSVNISPDSFIQMAFQLAFYRIHSALPPTYETATLRRFQEGRTENIRSPNPLAETFVKKMVSGAEPAEVIYKALKAAAESHKKYTMNCMNGAGMDRHLLAWKLLAAENGLSKPSILNTPAYENMCHFQVSTSQVPTRNYIHLCFGPSAPDCYGICYNPQETELLFTITTFKSCPSTSSKLFAKELERAFNDMSTVCDKVLRPRSKL</sequence>
<dbReference type="InterPro" id="IPR039551">
    <property type="entry name" value="Cho/carn_acyl_trans"/>
</dbReference>
<dbReference type="FunFam" id="3.30.559.10:FF:000049">
    <property type="entry name" value="Choline O-acetyltransferase, putative"/>
    <property type="match status" value="1"/>
</dbReference>